<keyword evidence="4" id="KW-1133">Transmembrane helix</keyword>
<feature type="transmembrane region" description="Helical" evidence="4">
    <location>
        <begin position="128"/>
        <end position="151"/>
    </location>
</feature>
<keyword evidence="3" id="KW-0804">Transcription</keyword>
<dbReference type="GO" id="GO:0006355">
    <property type="term" value="P:regulation of DNA-templated transcription"/>
    <property type="evidence" value="ECO:0007669"/>
    <property type="project" value="InterPro"/>
</dbReference>
<dbReference type="PROSITE" id="PS50043">
    <property type="entry name" value="HTH_LUXR_2"/>
    <property type="match status" value="1"/>
</dbReference>
<feature type="transmembrane region" description="Helical" evidence="4">
    <location>
        <begin position="282"/>
        <end position="299"/>
    </location>
</feature>
<feature type="transmembrane region" description="Helical" evidence="4">
    <location>
        <begin position="244"/>
        <end position="262"/>
    </location>
</feature>
<dbReference type="SMART" id="SM00421">
    <property type="entry name" value="HTH_LUXR"/>
    <property type="match status" value="1"/>
</dbReference>
<evidence type="ECO:0000256" key="2">
    <source>
        <dbReference type="ARBA" id="ARBA00023125"/>
    </source>
</evidence>
<dbReference type="SUPFAM" id="SSF46894">
    <property type="entry name" value="C-terminal effector domain of the bipartite response regulators"/>
    <property type="match status" value="1"/>
</dbReference>
<dbReference type="AlphaFoldDB" id="A0AAJ5BEX9"/>
<feature type="transmembrane region" description="Helical" evidence="4">
    <location>
        <begin position="12"/>
        <end position="36"/>
    </location>
</feature>
<dbReference type="KEGG" id="mpw:MPR_2563"/>
<sequence>MDSKKKQQYTHIGLVPISVILSYVLITWLFTLFINIKDIVLTYTSYTLFKIAPTILQNIGLGQLSLFQGTISINNSSSLHLHHEMTAYIDLPINYFVSGIFYGMAFLGLIASFIIYQIFKERKWISYLSIQLLITLCFITGDILNLFHIHLQAVESFLKATIISSSIIFVGMLFSTYYPFGTKRFMYKNELKLYSLTSIIAIVLYFSSYLYGGKHSVVLDITVLVFFIFVQLTKRNLKHRKQYYLYVAFLISLCILLGLSFINLEIDDPITIQNHAMPNLKLYVSAIIVLSIINNYVLVRKNQKHNVRNRVFMFQYVLMLKNYHKLLVHEKNTQTLKQPDTITLKDHQGDLSYHLKNNYKLTEREVDVLYLIWDGLTNKEIAHELSITISTTKYHISNIYLKLNVNSRSQVFALKDW</sequence>
<dbReference type="Proteomes" id="UP000183496">
    <property type="component" value="Unassembled WGS sequence"/>
</dbReference>
<dbReference type="InterPro" id="IPR016032">
    <property type="entry name" value="Sig_transdc_resp-reg_C-effctor"/>
</dbReference>
<feature type="transmembrane region" description="Helical" evidence="4">
    <location>
        <begin position="95"/>
        <end position="116"/>
    </location>
</feature>
<dbReference type="PRINTS" id="PR00038">
    <property type="entry name" value="HTHLUXR"/>
</dbReference>
<dbReference type="Pfam" id="PF00196">
    <property type="entry name" value="GerE"/>
    <property type="match status" value="1"/>
</dbReference>
<keyword evidence="4" id="KW-0472">Membrane</keyword>
<dbReference type="Gene3D" id="1.10.10.10">
    <property type="entry name" value="Winged helix-like DNA-binding domain superfamily/Winged helix DNA-binding domain"/>
    <property type="match status" value="1"/>
</dbReference>
<proteinExistence type="predicted"/>
<keyword evidence="4" id="KW-0812">Transmembrane</keyword>
<protein>
    <submittedName>
        <fullName evidence="6">Regulatory protein, luxR family</fullName>
    </submittedName>
</protein>
<dbReference type="RefSeq" id="WP_041893128.1">
    <property type="nucleotide sequence ID" value="NZ_CP010817.1"/>
</dbReference>
<name>A0AAJ5BEX9_MYRPR</name>
<evidence type="ECO:0000256" key="4">
    <source>
        <dbReference type="SAM" id="Phobius"/>
    </source>
</evidence>
<keyword evidence="1" id="KW-0805">Transcription regulation</keyword>
<reference evidence="6 7" key="1">
    <citation type="submission" date="2016-10" db="EMBL/GenBank/DDBJ databases">
        <authorList>
            <person name="Varghese N."/>
            <person name="Submissions S."/>
        </authorList>
    </citation>
    <scope>NUCLEOTIDE SEQUENCE [LARGE SCALE GENOMIC DNA]</scope>
    <source>
        <strain evidence="7">DSM 19823 / KCTC 23066 / CCTCC M 208030 / D25</strain>
    </source>
</reference>
<dbReference type="PANTHER" id="PTHR44688:SF16">
    <property type="entry name" value="DNA-BINDING TRANSCRIPTIONAL ACTIVATOR DEVR_DOSR"/>
    <property type="match status" value="1"/>
</dbReference>
<keyword evidence="2" id="KW-0238">DNA-binding</keyword>
<dbReference type="InterPro" id="IPR036388">
    <property type="entry name" value="WH-like_DNA-bd_sf"/>
</dbReference>
<dbReference type="InterPro" id="IPR000792">
    <property type="entry name" value="Tscrpt_reg_LuxR_C"/>
</dbReference>
<dbReference type="EMBL" id="FOFY01000013">
    <property type="protein sequence ID" value="SER33855.1"/>
    <property type="molecule type" value="Genomic_DNA"/>
</dbReference>
<feature type="transmembrane region" description="Helical" evidence="4">
    <location>
        <begin position="216"/>
        <end position="232"/>
    </location>
</feature>
<gene>
    <name evidence="6" type="ORF">SAMN04488089_11394</name>
</gene>
<evidence type="ECO:0000259" key="5">
    <source>
        <dbReference type="PROSITE" id="PS50043"/>
    </source>
</evidence>
<feature type="domain" description="HTH luxR-type" evidence="5">
    <location>
        <begin position="354"/>
        <end position="417"/>
    </location>
</feature>
<feature type="transmembrane region" description="Helical" evidence="4">
    <location>
        <begin position="157"/>
        <end position="179"/>
    </location>
</feature>
<evidence type="ECO:0000256" key="3">
    <source>
        <dbReference type="ARBA" id="ARBA00023163"/>
    </source>
</evidence>
<feature type="transmembrane region" description="Helical" evidence="4">
    <location>
        <begin position="191"/>
        <end position="210"/>
    </location>
</feature>
<accession>A0AAJ5BEX9</accession>
<keyword evidence="7" id="KW-1185">Reference proteome</keyword>
<evidence type="ECO:0000313" key="6">
    <source>
        <dbReference type="EMBL" id="SER33855.1"/>
    </source>
</evidence>
<dbReference type="CDD" id="cd06170">
    <property type="entry name" value="LuxR_C_like"/>
    <property type="match status" value="1"/>
</dbReference>
<comment type="caution">
    <text evidence="6">The sequence shown here is derived from an EMBL/GenBank/DDBJ whole genome shotgun (WGS) entry which is preliminary data.</text>
</comment>
<organism evidence="6 7">
    <name type="scientific">Myroides profundi</name>
    <dbReference type="NCBI Taxonomy" id="480520"/>
    <lineage>
        <taxon>Bacteria</taxon>
        <taxon>Pseudomonadati</taxon>
        <taxon>Bacteroidota</taxon>
        <taxon>Flavobacteriia</taxon>
        <taxon>Flavobacteriales</taxon>
        <taxon>Flavobacteriaceae</taxon>
        <taxon>Myroides</taxon>
    </lineage>
</organism>
<dbReference type="PANTHER" id="PTHR44688">
    <property type="entry name" value="DNA-BINDING TRANSCRIPTIONAL ACTIVATOR DEVR_DOSR"/>
    <property type="match status" value="1"/>
</dbReference>
<dbReference type="GO" id="GO:0003677">
    <property type="term" value="F:DNA binding"/>
    <property type="evidence" value="ECO:0007669"/>
    <property type="project" value="UniProtKB-KW"/>
</dbReference>
<evidence type="ECO:0000313" key="7">
    <source>
        <dbReference type="Proteomes" id="UP000183496"/>
    </source>
</evidence>
<evidence type="ECO:0000256" key="1">
    <source>
        <dbReference type="ARBA" id="ARBA00023015"/>
    </source>
</evidence>